<gene>
    <name evidence="1" type="ORF">RFULGI_LOCUS18355</name>
</gene>
<name>A0A9N9K4E2_9GLOM</name>
<dbReference type="Proteomes" id="UP000789396">
    <property type="component" value="Unassembled WGS sequence"/>
</dbReference>
<organism evidence="1 2">
    <name type="scientific">Racocetra fulgida</name>
    <dbReference type="NCBI Taxonomy" id="60492"/>
    <lineage>
        <taxon>Eukaryota</taxon>
        <taxon>Fungi</taxon>
        <taxon>Fungi incertae sedis</taxon>
        <taxon>Mucoromycota</taxon>
        <taxon>Glomeromycotina</taxon>
        <taxon>Glomeromycetes</taxon>
        <taxon>Diversisporales</taxon>
        <taxon>Gigasporaceae</taxon>
        <taxon>Racocetra</taxon>
    </lineage>
</organism>
<keyword evidence="2" id="KW-1185">Reference proteome</keyword>
<evidence type="ECO:0000313" key="2">
    <source>
        <dbReference type="Proteomes" id="UP000789396"/>
    </source>
</evidence>
<dbReference type="OrthoDB" id="10563062at2759"/>
<dbReference type="AlphaFoldDB" id="A0A9N9K4E2"/>
<comment type="caution">
    <text evidence="1">The sequence shown here is derived from an EMBL/GenBank/DDBJ whole genome shotgun (WGS) entry which is preliminary data.</text>
</comment>
<dbReference type="EMBL" id="CAJVPZ010079721">
    <property type="protein sequence ID" value="CAG8807188.1"/>
    <property type="molecule type" value="Genomic_DNA"/>
</dbReference>
<protein>
    <submittedName>
        <fullName evidence="1">12924_t:CDS:1</fullName>
    </submittedName>
</protein>
<feature type="non-terminal residue" evidence="1">
    <location>
        <position position="1"/>
    </location>
</feature>
<reference evidence="1" key="1">
    <citation type="submission" date="2021-06" db="EMBL/GenBank/DDBJ databases">
        <authorList>
            <person name="Kallberg Y."/>
            <person name="Tangrot J."/>
            <person name="Rosling A."/>
        </authorList>
    </citation>
    <scope>NUCLEOTIDE SEQUENCE</scope>
    <source>
        <strain evidence="1">IN212</strain>
    </source>
</reference>
<evidence type="ECO:0000313" key="1">
    <source>
        <dbReference type="EMBL" id="CAG8807188.1"/>
    </source>
</evidence>
<sequence>GTIGGIIDLVQSLQTFRNMLIHSLNKMKEIFKTQPQFNDKENSKNN</sequence>
<accession>A0A9N9K4E2</accession>
<proteinExistence type="predicted"/>
<feature type="non-terminal residue" evidence="1">
    <location>
        <position position="46"/>
    </location>
</feature>